<feature type="non-terminal residue" evidence="1">
    <location>
        <position position="60"/>
    </location>
</feature>
<name>A0ACB6R3V1_9PLEO</name>
<gene>
    <name evidence="1" type="ORF">BDR25DRAFT_301891</name>
</gene>
<protein>
    <submittedName>
        <fullName evidence="1">Uncharacterized protein</fullName>
    </submittedName>
</protein>
<proteinExistence type="predicted"/>
<reference evidence="1" key="1">
    <citation type="journal article" date="2020" name="Stud. Mycol.">
        <title>101 Dothideomycetes genomes: a test case for predicting lifestyles and emergence of pathogens.</title>
        <authorList>
            <person name="Haridas S."/>
            <person name="Albert R."/>
            <person name="Binder M."/>
            <person name="Bloem J."/>
            <person name="Labutti K."/>
            <person name="Salamov A."/>
            <person name="Andreopoulos B."/>
            <person name="Baker S."/>
            <person name="Barry K."/>
            <person name="Bills G."/>
            <person name="Bluhm B."/>
            <person name="Cannon C."/>
            <person name="Castanera R."/>
            <person name="Culley D."/>
            <person name="Daum C."/>
            <person name="Ezra D."/>
            <person name="Gonzalez J."/>
            <person name="Henrissat B."/>
            <person name="Kuo A."/>
            <person name="Liang C."/>
            <person name="Lipzen A."/>
            <person name="Lutzoni F."/>
            <person name="Magnuson J."/>
            <person name="Mondo S."/>
            <person name="Nolan M."/>
            <person name="Ohm R."/>
            <person name="Pangilinan J."/>
            <person name="Park H.-J."/>
            <person name="Ramirez L."/>
            <person name="Alfaro M."/>
            <person name="Sun H."/>
            <person name="Tritt A."/>
            <person name="Yoshinaga Y."/>
            <person name="Zwiers L.-H."/>
            <person name="Turgeon B."/>
            <person name="Goodwin S."/>
            <person name="Spatafora J."/>
            <person name="Crous P."/>
            <person name="Grigoriev I."/>
        </authorList>
    </citation>
    <scope>NUCLEOTIDE SEQUENCE</scope>
    <source>
        <strain evidence="1">ATCC 200398</strain>
    </source>
</reference>
<evidence type="ECO:0000313" key="1">
    <source>
        <dbReference type="EMBL" id="KAF2473775.1"/>
    </source>
</evidence>
<evidence type="ECO:0000313" key="2">
    <source>
        <dbReference type="Proteomes" id="UP000799755"/>
    </source>
</evidence>
<accession>A0ACB6R3V1</accession>
<comment type="caution">
    <text evidence="1">The sequence shown here is derived from an EMBL/GenBank/DDBJ whole genome shotgun (WGS) entry which is preliminary data.</text>
</comment>
<keyword evidence="2" id="KW-1185">Reference proteome</keyword>
<organism evidence="1 2">
    <name type="scientific">Lindgomyces ingoldianus</name>
    <dbReference type="NCBI Taxonomy" id="673940"/>
    <lineage>
        <taxon>Eukaryota</taxon>
        <taxon>Fungi</taxon>
        <taxon>Dikarya</taxon>
        <taxon>Ascomycota</taxon>
        <taxon>Pezizomycotina</taxon>
        <taxon>Dothideomycetes</taxon>
        <taxon>Pleosporomycetidae</taxon>
        <taxon>Pleosporales</taxon>
        <taxon>Lindgomycetaceae</taxon>
        <taxon>Lindgomyces</taxon>
    </lineage>
</organism>
<sequence>MLLRRPGARTTQDGLSQPLARRPQLHAVGRALSKTPQLVIPAKASRVREGDLALELVEWI</sequence>
<dbReference type="Proteomes" id="UP000799755">
    <property type="component" value="Unassembled WGS sequence"/>
</dbReference>
<dbReference type="EMBL" id="MU003499">
    <property type="protein sequence ID" value="KAF2473775.1"/>
    <property type="molecule type" value="Genomic_DNA"/>
</dbReference>